<dbReference type="Pfam" id="PF00106">
    <property type="entry name" value="adh_short"/>
    <property type="match status" value="1"/>
</dbReference>
<accession>A0A117E3F3</accession>
<dbReference type="InterPro" id="IPR036291">
    <property type="entry name" value="NAD(P)-bd_dom_sf"/>
</dbReference>
<evidence type="ECO:0000256" key="2">
    <source>
        <dbReference type="ARBA" id="ARBA00022857"/>
    </source>
</evidence>
<evidence type="ECO:0000313" key="5">
    <source>
        <dbReference type="EMBL" id="GAQ47043.1"/>
    </source>
</evidence>
<dbReference type="CDD" id="cd05374">
    <property type="entry name" value="17beta-HSD-like_SDR_c"/>
    <property type="match status" value="1"/>
</dbReference>
<name>A0A117E3F3_ASPNG</name>
<proteinExistence type="inferred from homology"/>
<dbReference type="InterPro" id="IPR002347">
    <property type="entry name" value="SDR_fam"/>
</dbReference>
<keyword evidence="3" id="KW-0560">Oxidoreductase</keyword>
<sequence length="275" mass="29596">MSLPTVLITGCSAGGIGSALAEAFHERNHHVIATARSVDKMSHLSKYPNMTLLKLDVTSADDIAAAVEAVKSLTGGKLDYLVNNSGLPLTFPALETDIEKAREVFDVNFWGVVRMVNAFSEMVIAAKGVIANHCSMGGVMTVPWNAFYTSSKAALKSYSEGLRHELAPFNVKVVTIMTGVVGSNLWTRAPELNLEGSRYAPATKEIMDIATGANTGGTMPCSDYARRVVDDLVGGKTGLIWRGKMASIGWFLTSFMPTWVLDMMTNHMSGLDKLS</sequence>
<dbReference type="VEuPathDB" id="FungiDB:ASPNIDRAFT2_1118324"/>
<dbReference type="GO" id="GO:0005811">
    <property type="term" value="C:lipid droplet"/>
    <property type="evidence" value="ECO:0007669"/>
    <property type="project" value="TreeGrafter"/>
</dbReference>
<evidence type="ECO:0000256" key="1">
    <source>
        <dbReference type="ARBA" id="ARBA00006484"/>
    </source>
</evidence>
<dbReference type="GO" id="GO:0004806">
    <property type="term" value="F:triacylglycerol lipase activity"/>
    <property type="evidence" value="ECO:0007669"/>
    <property type="project" value="TreeGrafter"/>
</dbReference>
<dbReference type="VEuPathDB" id="FungiDB:ATCC64974_41900"/>
<evidence type="ECO:0000256" key="3">
    <source>
        <dbReference type="ARBA" id="ARBA00023002"/>
    </source>
</evidence>
<comment type="caution">
    <text evidence="5">The sequence shown here is derived from an EMBL/GenBank/DDBJ whole genome shotgun (WGS) entry which is preliminary data.</text>
</comment>
<dbReference type="GO" id="GO:0000140">
    <property type="term" value="F:acylglycerone-phosphate reductase (NADP+) activity"/>
    <property type="evidence" value="ECO:0007669"/>
    <property type="project" value="TreeGrafter"/>
</dbReference>
<dbReference type="OMA" id="IWRGKMA"/>
<dbReference type="Proteomes" id="UP000068243">
    <property type="component" value="Unassembled WGS sequence"/>
</dbReference>
<dbReference type="GO" id="GO:0044550">
    <property type="term" value="P:secondary metabolite biosynthetic process"/>
    <property type="evidence" value="ECO:0007669"/>
    <property type="project" value="UniProtKB-ARBA"/>
</dbReference>
<dbReference type="PRINTS" id="PR00080">
    <property type="entry name" value="SDRFAMILY"/>
</dbReference>
<dbReference type="GO" id="GO:0019433">
    <property type="term" value="P:triglyceride catabolic process"/>
    <property type="evidence" value="ECO:0007669"/>
    <property type="project" value="TreeGrafter"/>
</dbReference>
<dbReference type="VEuPathDB" id="FungiDB:M747DRAFT_298689"/>
<dbReference type="VEuPathDB" id="FungiDB:An05g01210"/>
<dbReference type="GO" id="GO:0005783">
    <property type="term" value="C:endoplasmic reticulum"/>
    <property type="evidence" value="ECO:0007669"/>
    <property type="project" value="TreeGrafter"/>
</dbReference>
<protein>
    <submittedName>
        <fullName evidence="5">Oxidoreductase, short-chain dehydrogenase/reductase family</fullName>
    </submittedName>
</protein>
<keyword evidence="2" id="KW-0521">NADP</keyword>
<dbReference type="EMBL" id="BCMY01000024">
    <property type="protein sequence ID" value="GAQ47043.1"/>
    <property type="molecule type" value="Genomic_DNA"/>
</dbReference>
<dbReference type="PRINTS" id="PR00081">
    <property type="entry name" value="GDHRDH"/>
</dbReference>
<dbReference type="PANTHER" id="PTHR44169:SF6">
    <property type="entry name" value="NADPH-DEPENDENT 1-ACYLDIHYDROXYACETONE PHOSPHATE REDUCTASE"/>
    <property type="match status" value="1"/>
</dbReference>
<dbReference type="PaxDb" id="5061-CADANGAP00004774"/>
<evidence type="ECO:0000256" key="4">
    <source>
        <dbReference type="RuleBase" id="RU000363"/>
    </source>
</evidence>
<gene>
    <name evidence="5" type="ORF">ABL_09704</name>
</gene>
<organism evidence="5 6">
    <name type="scientific">Aspergillus niger</name>
    <dbReference type="NCBI Taxonomy" id="5061"/>
    <lineage>
        <taxon>Eukaryota</taxon>
        <taxon>Fungi</taxon>
        <taxon>Dikarya</taxon>
        <taxon>Ascomycota</taxon>
        <taxon>Pezizomycotina</taxon>
        <taxon>Eurotiomycetes</taxon>
        <taxon>Eurotiomycetidae</taxon>
        <taxon>Eurotiales</taxon>
        <taxon>Aspergillaceae</taxon>
        <taxon>Aspergillus</taxon>
        <taxon>Aspergillus subgen. Circumdati</taxon>
    </lineage>
</organism>
<dbReference type="Gene3D" id="3.40.50.720">
    <property type="entry name" value="NAD(P)-binding Rossmann-like Domain"/>
    <property type="match status" value="1"/>
</dbReference>
<evidence type="ECO:0000313" key="6">
    <source>
        <dbReference type="Proteomes" id="UP000068243"/>
    </source>
</evidence>
<dbReference type="GO" id="GO:0006654">
    <property type="term" value="P:phosphatidic acid biosynthetic process"/>
    <property type="evidence" value="ECO:0007669"/>
    <property type="project" value="TreeGrafter"/>
</dbReference>
<dbReference type="InterPro" id="IPR020904">
    <property type="entry name" value="Sc_DH/Rdtase_CS"/>
</dbReference>
<dbReference type="PROSITE" id="PS00061">
    <property type="entry name" value="ADH_SHORT"/>
    <property type="match status" value="1"/>
</dbReference>
<dbReference type="SUPFAM" id="SSF51735">
    <property type="entry name" value="NAD(P)-binding Rossmann-fold domains"/>
    <property type="match status" value="1"/>
</dbReference>
<dbReference type="OrthoDB" id="2102561at2759"/>
<reference evidence="6" key="1">
    <citation type="journal article" date="2016" name="Genome Announc.">
        <title>Draft genome sequence of Aspergillus niger strain An76.</title>
        <authorList>
            <person name="Gong W."/>
            <person name="Cheng Z."/>
            <person name="Zhang H."/>
            <person name="Liu L."/>
            <person name="Gao P."/>
            <person name="Wang L."/>
        </authorList>
    </citation>
    <scope>NUCLEOTIDE SEQUENCE [LARGE SCALE GENOMIC DNA]</scope>
    <source>
        <strain evidence="6">An76</strain>
    </source>
</reference>
<comment type="similarity">
    <text evidence="1 4">Belongs to the short-chain dehydrogenases/reductases (SDR) family.</text>
</comment>
<dbReference type="PANTHER" id="PTHR44169">
    <property type="entry name" value="NADPH-DEPENDENT 1-ACYLDIHYDROXYACETONE PHOSPHATE REDUCTASE"/>
    <property type="match status" value="1"/>
</dbReference>
<dbReference type="AlphaFoldDB" id="A0A117E3F3"/>